<proteinExistence type="predicted"/>
<feature type="region of interest" description="Disordered" evidence="9">
    <location>
        <begin position="124"/>
        <end position="166"/>
    </location>
</feature>
<keyword evidence="3 8" id="KW-0863">Zinc-finger</keyword>
<dbReference type="GO" id="GO:0045893">
    <property type="term" value="P:positive regulation of DNA-templated transcription"/>
    <property type="evidence" value="ECO:0007669"/>
    <property type="project" value="InterPro"/>
</dbReference>
<dbReference type="GeneID" id="116287618"/>
<dbReference type="Proteomes" id="UP000515163">
    <property type="component" value="Unplaced"/>
</dbReference>
<evidence type="ECO:0000313" key="11">
    <source>
        <dbReference type="Proteomes" id="UP000515163"/>
    </source>
</evidence>
<dbReference type="GO" id="GO:0005634">
    <property type="term" value="C:nucleus"/>
    <property type="evidence" value="ECO:0007669"/>
    <property type="project" value="UniProtKB-SubCell"/>
</dbReference>
<dbReference type="InterPro" id="IPR033774">
    <property type="entry name" value="YAF2_RYBP"/>
</dbReference>
<name>A0A6P8H3I6_ACTTE</name>
<evidence type="ECO:0000256" key="2">
    <source>
        <dbReference type="ARBA" id="ARBA00022723"/>
    </source>
</evidence>
<dbReference type="PROSITE" id="PS50199">
    <property type="entry name" value="ZF_RANBP2_2"/>
    <property type="match status" value="1"/>
</dbReference>
<feature type="domain" description="RanBP2-type" evidence="10">
    <location>
        <begin position="23"/>
        <end position="52"/>
    </location>
</feature>
<sequence length="166" mass="18121">MDEKGDKKSPNKLKAKLVKQISDEAYWDCSVCTYRNTSEAFKCAMCDVRKGTSTRKPRINAQLVAQQVAQQYSPVLPLKKTPNKKINNRKMRPRLNNVDRDSAQHMAVTVGSVTVIITDYKLLKPGSSPSGTPEGNSPVSEGSYDPGPSNVSLECIGNGTTVEDSS</sequence>
<evidence type="ECO:0000313" key="12">
    <source>
        <dbReference type="RefSeq" id="XP_031550163.1"/>
    </source>
</evidence>
<evidence type="ECO:0000259" key="10">
    <source>
        <dbReference type="PROSITE" id="PS50199"/>
    </source>
</evidence>
<evidence type="ECO:0000256" key="3">
    <source>
        <dbReference type="ARBA" id="ARBA00022771"/>
    </source>
</evidence>
<dbReference type="SUPFAM" id="SSF90209">
    <property type="entry name" value="Ran binding protein zinc finger-like"/>
    <property type="match status" value="1"/>
</dbReference>
<feature type="compositionally biased region" description="Polar residues" evidence="9">
    <location>
        <begin position="127"/>
        <end position="140"/>
    </location>
</feature>
<evidence type="ECO:0000256" key="9">
    <source>
        <dbReference type="SAM" id="MobiDB-lite"/>
    </source>
</evidence>
<dbReference type="KEGG" id="aten:116287618"/>
<dbReference type="InterPro" id="IPR001876">
    <property type="entry name" value="Znf_RanBP2"/>
</dbReference>
<dbReference type="InterPro" id="IPR039958">
    <property type="entry name" value="RYBP/YAF2"/>
</dbReference>
<reference evidence="12" key="1">
    <citation type="submission" date="2025-08" db="UniProtKB">
        <authorList>
            <consortium name="RefSeq"/>
        </authorList>
    </citation>
    <scope>IDENTIFICATION</scope>
    <source>
        <tissue evidence="12">Tentacle</tissue>
    </source>
</reference>
<gene>
    <name evidence="12" type="primary">LOC116287618</name>
</gene>
<evidence type="ECO:0000256" key="8">
    <source>
        <dbReference type="PROSITE-ProRule" id="PRU00322"/>
    </source>
</evidence>
<dbReference type="SMART" id="SM00547">
    <property type="entry name" value="ZnF_RBZ"/>
    <property type="match status" value="1"/>
</dbReference>
<dbReference type="Pfam" id="PF17219">
    <property type="entry name" value="YAF2_RYBP"/>
    <property type="match status" value="1"/>
</dbReference>
<dbReference type="AlphaFoldDB" id="A0A6P8H3I6"/>
<evidence type="ECO:0000256" key="7">
    <source>
        <dbReference type="ARBA" id="ARBA00023242"/>
    </source>
</evidence>
<keyword evidence="5" id="KW-0805">Transcription regulation</keyword>
<dbReference type="PANTHER" id="PTHR12920">
    <property type="entry name" value="RYBP AND YAF2-RELATED"/>
    <property type="match status" value="1"/>
</dbReference>
<dbReference type="Pfam" id="PF00641">
    <property type="entry name" value="Zn_ribbon_RanBP"/>
    <property type="match status" value="1"/>
</dbReference>
<dbReference type="GO" id="GO:0003677">
    <property type="term" value="F:DNA binding"/>
    <property type="evidence" value="ECO:0007669"/>
    <property type="project" value="TreeGrafter"/>
</dbReference>
<dbReference type="GO" id="GO:0008270">
    <property type="term" value="F:zinc ion binding"/>
    <property type="evidence" value="ECO:0007669"/>
    <property type="project" value="UniProtKB-KW"/>
</dbReference>
<evidence type="ECO:0000256" key="4">
    <source>
        <dbReference type="ARBA" id="ARBA00022833"/>
    </source>
</evidence>
<dbReference type="GO" id="GO:0003712">
    <property type="term" value="F:transcription coregulator activity"/>
    <property type="evidence" value="ECO:0007669"/>
    <property type="project" value="TreeGrafter"/>
</dbReference>
<evidence type="ECO:0000256" key="5">
    <source>
        <dbReference type="ARBA" id="ARBA00023015"/>
    </source>
</evidence>
<dbReference type="PROSITE" id="PS01358">
    <property type="entry name" value="ZF_RANBP2_1"/>
    <property type="match status" value="1"/>
</dbReference>
<dbReference type="Gene3D" id="4.10.1060.10">
    <property type="entry name" value="Zinc finger, RanBP2-type"/>
    <property type="match status" value="1"/>
</dbReference>
<evidence type="ECO:0000256" key="6">
    <source>
        <dbReference type="ARBA" id="ARBA00023163"/>
    </source>
</evidence>
<dbReference type="FunFam" id="4.10.1060.10:FF:000009">
    <property type="entry name" value="YY1 associated factor 2"/>
    <property type="match status" value="1"/>
</dbReference>
<organism evidence="11 12">
    <name type="scientific">Actinia tenebrosa</name>
    <name type="common">Australian red waratah sea anemone</name>
    <dbReference type="NCBI Taxonomy" id="6105"/>
    <lineage>
        <taxon>Eukaryota</taxon>
        <taxon>Metazoa</taxon>
        <taxon>Cnidaria</taxon>
        <taxon>Anthozoa</taxon>
        <taxon>Hexacorallia</taxon>
        <taxon>Actiniaria</taxon>
        <taxon>Actiniidae</taxon>
        <taxon>Actinia</taxon>
    </lineage>
</organism>
<dbReference type="InParanoid" id="A0A6P8H3I6"/>
<dbReference type="PANTHER" id="PTHR12920:SF4">
    <property type="entry name" value="GEO03726P1"/>
    <property type="match status" value="1"/>
</dbReference>
<dbReference type="RefSeq" id="XP_031550163.1">
    <property type="nucleotide sequence ID" value="XM_031694303.1"/>
</dbReference>
<keyword evidence="4" id="KW-0862">Zinc</keyword>
<evidence type="ECO:0000256" key="1">
    <source>
        <dbReference type="ARBA" id="ARBA00004123"/>
    </source>
</evidence>
<dbReference type="InterPro" id="IPR036443">
    <property type="entry name" value="Znf_RanBP2_sf"/>
</dbReference>
<keyword evidence="2" id="KW-0479">Metal-binding</keyword>
<dbReference type="OrthoDB" id="10063208at2759"/>
<keyword evidence="6" id="KW-0804">Transcription</keyword>
<accession>A0A6P8H3I6</accession>
<protein>
    <submittedName>
        <fullName evidence="12">YY1-associated factor 2-like</fullName>
    </submittedName>
</protein>
<comment type="subcellular location">
    <subcellularLocation>
        <location evidence="1">Nucleus</location>
    </subcellularLocation>
</comment>
<keyword evidence="11" id="KW-1185">Reference proteome</keyword>
<keyword evidence="7" id="KW-0539">Nucleus</keyword>
<dbReference type="FunCoup" id="A0A6P8H3I6">
    <property type="interactions" value="3214"/>
</dbReference>